<dbReference type="InterPro" id="IPR050188">
    <property type="entry name" value="RluA_PseudoU_synthase"/>
</dbReference>
<dbReference type="PANTHER" id="PTHR21600:SF40">
    <property type="entry name" value="PSEUDOURIDYLATE SYNTHASE RPUSD2"/>
    <property type="match status" value="1"/>
</dbReference>
<dbReference type="InterPro" id="IPR006224">
    <property type="entry name" value="PsdUridine_synth_RluA-like_CS"/>
</dbReference>
<dbReference type="PROSITE" id="PS01129">
    <property type="entry name" value="PSI_RLU"/>
    <property type="match status" value="1"/>
</dbReference>
<evidence type="ECO:0000259" key="1">
    <source>
        <dbReference type="Pfam" id="PF00849"/>
    </source>
</evidence>
<dbReference type="RefSeq" id="XP_004032161.1">
    <property type="nucleotide sequence ID" value="XM_004032113.1"/>
</dbReference>
<gene>
    <name evidence="2" type="ORF">IMG5_129080</name>
</gene>
<reference evidence="2 3" key="1">
    <citation type="submission" date="2011-07" db="EMBL/GenBank/DDBJ databases">
        <authorList>
            <person name="Coyne R."/>
            <person name="Brami D."/>
            <person name="Johnson J."/>
            <person name="Hostetler J."/>
            <person name="Hannick L."/>
            <person name="Clark T."/>
            <person name="Cassidy-Hanley D."/>
            <person name="Inman J."/>
        </authorList>
    </citation>
    <scope>NUCLEOTIDE SEQUENCE [LARGE SCALE GENOMIC DNA]</scope>
    <source>
        <strain evidence="2 3">G5</strain>
    </source>
</reference>
<dbReference type="EMBL" id="GL983978">
    <property type="protein sequence ID" value="EGR30574.1"/>
    <property type="molecule type" value="Genomic_DNA"/>
</dbReference>
<dbReference type="InterPro" id="IPR006145">
    <property type="entry name" value="PsdUridine_synth_RsuA/RluA"/>
</dbReference>
<keyword evidence="3" id="KW-1185">Reference proteome</keyword>
<dbReference type="Pfam" id="PF00849">
    <property type="entry name" value="PseudoU_synth_2"/>
    <property type="match status" value="1"/>
</dbReference>
<dbReference type="AlphaFoldDB" id="G0QW37"/>
<dbReference type="GO" id="GO:0003723">
    <property type="term" value="F:RNA binding"/>
    <property type="evidence" value="ECO:0007669"/>
    <property type="project" value="InterPro"/>
</dbReference>
<sequence length="405" mass="48742">MKIYKSQNKLSLIYYRRTFSLCQRLRALFSYSRKRSLVQQIYIRCFTNGIQSIHKRILLKSNRKWQNISKWLKSRYRIQIQVQKSLFFLQVKKQNRHNDLFEHYTLRIEPPVLNKLPKIIYEDENYLVVSKPPYMCVHASGGHLHNTLIDILKYQMNYKNQLFTLHRLDKLTSGILILGKNKEISIKFQEEKIKKKYYARVEGNFFPEKQDQEEIICERNIACQSRKEGKYLCSDNKEGKYSKTIFKKIWYDSKTNTSLIQCNPITGRTHQIRVHCSFLGYPIVNDINYGGKFIGNAILQQLENNEEECEKKEIQFKQQELYLMNMNGIRKKNVWRFIYIQFAIKQEVLFLKINYLIGLLKIINGIDYFIFFFQESQLNLQGIIIIRKRNKMCKKTYFFSQRNIR</sequence>
<evidence type="ECO:0000313" key="3">
    <source>
        <dbReference type="Proteomes" id="UP000008983"/>
    </source>
</evidence>
<dbReference type="Proteomes" id="UP000008983">
    <property type="component" value="Unassembled WGS sequence"/>
</dbReference>
<dbReference type="GO" id="GO:0009982">
    <property type="term" value="F:pseudouridine synthase activity"/>
    <property type="evidence" value="ECO:0007669"/>
    <property type="project" value="InterPro"/>
</dbReference>
<dbReference type="GO" id="GO:0000455">
    <property type="term" value="P:enzyme-directed rRNA pseudouridine synthesis"/>
    <property type="evidence" value="ECO:0007669"/>
    <property type="project" value="TreeGrafter"/>
</dbReference>
<dbReference type="OrthoDB" id="424794at2759"/>
<protein>
    <recommendedName>
        <fullName evidence="1">Pseudouridine synthase RsuA/RluA-like domain-containing protein</fullName>
    </recommendedName>
</protein>
<evidence type="ECO:0000313" key="2">
    <source>
        <dbReference type="EMBL" id="EGR30574.1"/>
    </source>
</evidence>
<feature type="domain" description="Pseudouridine synthase RsuA/RluA-like" evidence="1">
    <location>
        <begin position="125"/>
        <end position="277"/>
    </location>
</feature>
<organism evidence="2 3">
    <name type="scientific">Ichthyophthirius multifiliis</name>
    <name type="common">White spot disease agent</name>
    <name type="synonym">Ich</name>
    <dbReference type="NCBI Taxonomy" id="5932"/>
    <lineage>
        <taxon>Eukaryota</taxon>
        <taxon>Sar</taxon>
        <taxon>Alveolata</taxon>
        <taxon>Ciliophora</taxon>
        <taxon>Intramacronucleata</taxon>
        <taxon>Oligohymenophorea</taxon>
        <taxon>Hymenostomatida</taxon>
        <taxon>Ophryoglenina</taxon>
        <taxon>Ichthyophthirius</taxon>
    </lineage>
</organism>
<dbReference type="SUPFAM" id="SSF55120">
    <property type="entry name" value="Pseudouridine synthase"/>
    <property type="match status" value="1"/>
</dbReference>
<dbReference type="STRING" id="857967.G0QW37"/>
<dbReference type="GeneID" id="14906685"/>
<proteinExistence type="predicted"/>
<dbReference type="InterPro" id="IPR020103">
    <property type="entry name" value="PsdUridine_synth_cat_dom_sf"/>
</dbReference>
<dbReference type="eggNOG" id="KOG1919">
    <property type="taxonomic scope" value="Eukaryota"/>
</dbReference>
<accession>G0QW37</accession>
<dbReference type="OMA" id="NSICEDG"/>
<dbReference type="InParanoid" id="G0QW37"/>
<dbReference type="Gene3D" id="3.30.2350.10">
    <property type="entry name" value="Pseudouridine synthase"/>
    <property type="match status" value="1"/>
</dbReference>
<dbReference type="PANTHER" id="PTHR21600">
    <property type="entry name" value="MITOCHONDRIAL RNA PSEUDOURIDINE SYNTHASE"/>
    <property type="match status" value="1"/>
</dbReference>
<name>G0QW37_ICHMU</name>